<accession>A0A8H7EJW1</accession>
<protein>
    <submittedName>
        <fullName evidence="1">Uncharacterized protein</fullName>
    </submittedName>
</protein>
<dbReference type="AlphaFoldDB" id="A0A8H7EJW1"/>
<evidence type="ECO:0000313" key="1">
    <source>
        <dbReference type="EMBL" id="KAF7720775.1"/>
    </source>
</evidence>
<evidence type="ECO:0000313" key="2">
    <source>
        <dbReference type="Proteomes" id="UP000605846"/>
    </source>
</evidence>
<keyword evidence="2" id="KW-1185">Reference proteome</keyword>
<reference evidence="1" key="1">
    <citation type="submission" date="2020-01" db="EMBL/GenBank/DDBJ databases">
        <title>Genome Sequencing of Three Apophysomyces-Like Fungal Strains Confirms a Novel Fungal Genus in the Mucoromycota with divergent Burkholderia-like Endosymbiotic Bacteria.</title>
        <authorList>
            <person name="Stajich J.E."/>
            <person name="Macias A.M."/>
            <person name="Carter-House D."/>
            <person name="Lovett B."/>
            <person name="Kasson L.R."/>
            <person name="Berry K."/>
            <person name="Grigoriev I."/>
            <person name="Chang Y."/>
            <person name="Spatafora J."/>
            <person name="Kasson M.T."/>
        </authorList>
    </citation>
    <scope>NUCLEOTIDE SEQUENCE</scope>
    <source>
        <strain evidence="1">NRRL A-21654</strain>
    </source>
</reference>
<dbReference type="Proteomes" id="UP000605846">
    <property type="component" value="Unassembled WGS sequence"/>
</dbReference>
<gene>
    <name evidence="1" type="ORF">EC973_006140</name>
</gene>
<dbReference type="EMBL" id="JABAYA010000370">
    <property type="protein sequence ID" value="KAF7720775.1"/>
    <property type="molecule type" value="Genomic_DNA"/>
</dbReference>
<dbReference type="OrthoDB" id="5592268at2759"/>
<comment type="caution">
    <text evidence="1">The sequence shown here is derived from an EMBL/GenBank/DDBJ whole genome shotgun (WGS) entry which is preliminary data.</text>
</comment>
<sequence length="177" mass="20845">MPNDATGYSPAMLLFGYKIHTPATWPAPRVDYIKGELQNEVNSHIKVIQHMSDKYCATAIERTKRKQEKRKQWYDNMVEPVQFQVGSEVPMHDQHKEGKFDDTWIGPLKVLKANNNGTYWLTGPHGKRLEGAVNRDQLTYWHNQKQMTPDVVAKRAHDQWERFIARKRYEIENPQHF</sequence>
<organism evidence="1 2">
    <name type="scientific">Apophysomyces ossiformis</name>
    <dbReference type="NCBI Taxonomy" id="679940"/>
    <lineage>
        <taxon>Eukaryota</taxon>
        <taxon>Fungi</taxon>
        <taxon>Fungi incertae sedis</taxon>
        <taxon>Mucoromycota</taxon>
        <taxon>Mucoromycotina</taxon>
        <taxon>Mucoromycetes</taxon>
        <taxon>Mucorales</taxon>
        <taxon>Mucorineae</taxon>
        <taxon>Mucoraceae</taxon>
        <taxon>Apophysomyces</taxon>
    </lineage>
</organism>
<proteinExistence type="predicted"/>
<name>A0A8H7EJW1_9FUNG</name>